<evidence type="ECO:0000313" key="2">
    <source>
        <dbReference type="EMBL" id="GJT20281.1"/>
    </source>
</evidence>
<feature type="region of interest" description="Disordered" evidence="1">
    <location>
        <begin position="1"/>
        <end position="73"/>
    </location>
</feature>
<protein>
    <submittedName>
        <fullName evidence="2">Uncharacterized protein</fullName>
    </submittedName>
</protein>
<name>A0ABQ5C2V1_9ASTR</name>
<reference evidence="2" key="2">
    <citation type="submission" date="2022-01" db="EMBL/GenBank/DDBJ databases">
        <authorList>
            <person name="Yamashiro T."/>
            <person name="Shiraishi A."/>
            <person name="Satake H."/>
            <person name="Nakayama K."/>
        </authorList>
    </citation>
    <scope>NUCLEOTIDE SEQUENCE</scope>
</reference>
<accession>A0ABQ5C2V1</accession>
<dbReference type="Proteomes" id="UP001151760">
    <property type="component" value="Unassembled WGS sequence"/>
</dbReference>
<gene>
    <name evidence="2" type="ORF">Tco_0890218</name>
</gene>
<reference evidence="2" key="1">
    <citation type="journal article" date="2022" name="Int. J. Mol. Sci.">
        <title>Draft Genome of Tanacetum Coccineum: Genomic Comparison of Closely Related Tanacetum-Family Plants.</title>
        <authorList>
            <person name="Yamashiro T."/>
            <person name="Shiraishi A."/>
            <person name="Nakayama K."/>
            <person name="Satake H."/>
        </authorList>
    </citation>
    <scope>NUCLEOTIDE SEQUENCE</scope>
</reference>
<dbReference type="EMBL" id="BQNB010013789">
    <property type="protein sequence ID" value="GJT20281.1"/>
    <property type="molecule type" value="Genomic_DNA"/>
</dbReference>
<sequence length="73" mass="7873">MSRSPATFVPLSSPIPGTLSFTRADLLPPPKRIRSPESATDLEVSSAEGSEPSRYRGTDLDDVKRSDGIDIVE</sequence>
<keyword evidence="3" id="KW-1185">Reference proteome</keyword>
<evidence type="ECO:0000313" key="3">
    <source>
        <dbReference type="Proteomes" id="UP001151760"/>
    </source>
</evidence>
<proteinExistence type="predicted"/>
<feature type="compositionally biased region" description="Basic and acidic residues" evidence="1">
    <location>
        <begin position="51"/>
        <end position="73"/>
    </location>
</feature>
<comment type="caution">
    <text evidence="2">The sequence shown here is derived from an EMBL/GenBank/DDBJ whole genome shotgun (WGS) entry which is preliminary data.</text>
</comment>
<organism evidence="2 3">
    <name type="scientific">Tanacetum coccineum</name>
    <dbReference type="NCBI Taxonomy" id="301880"/>
    <lineage>
        <taxon>Eukaryota</taxon>
        <taxon>Viridiplantae</taxon>
        <taxon>Streptophyta</taxon>
        <taxon>Embryophyta</taxon>
        <taxon>Tracheophyta</taxon>
        <taxon>Spermatophyta</taxon>
        <taxon>Magnoliopsida</taxon>
        <taxon>eudicotyledons</taxon>
        <taxon>Gunneridae</taxon>
        <taxon>Pentapetalae</taxon>
        <taxon>asterids</taxon>
        <taxon>campanulids</taxon>
        <taxon>Asterales</taxon>
        <taxon>Asteraceae</taxon>
        <taxon>Asteroideae</taxon>
        <taxon>Anthemideae</taxon>
        <taxon>Anthemidinae</taxon>
        <taxon>Tanacetum</taxon>
    </lineage>
</organism>
<evidence type="ECO:0000256" key="1">
    <source>
        <dbReference type="SAM" id="MobiDB-lite"/>
    </source>
</evidence>